<dbReference type="SUPFAM" id="SSF47413">
    <property type="entry name" value="lambda repressor-like DNA-binding domains"/>
    <property type="match status" value="1"/>
</dbReference>
<feature type="domain" description="HTH cro/C1-type" evidence="1">
    <location>
        <begin position="36"/>
        <end position="83"/>
    </location>
</feature>
<dbReference type="InterPro" id="IPR041413">
    <property type="entry name" value="MLTR_LBD"/>
</dbReference>
<dbReference type="InterPro" id="IPR010982">
    <property type="entry name" value="Lambda_DNA-bd_dom_sf"/>
</dbReference>
<protein>
    <submittedName>
        <fullName evidence="2">Helix-turn-helix transcriptional regulator</fullName>
    </submittedName>
</protein>
<dbReference type="Pfam" id="PF17765">
    <property type="entry name" value="MLTR_LBD"/>
    <property type="match status" value="1"/>
</dbReference>
<dbReference type="CDD" id="cd00093">
    <property type="entry name" value="HTH_XRE"/>
    <property type="match status" value="1"/>
</dbReference>
<dbReference type="Pfam" id="PF13560">
    <property type="entry name" value="HTH_31"/>
    <property type="match status" value="1"/>
</dbReference>
<evidence type="ECO:0000313" key="2">
    <source>
        <dbReference type="EMBL" id="QWC15430.1"/>
    </source>
</evidence>
<dbReference type="PANTHER" id="PTHR35010">
    <property type="entry name" value="BLL4672 PROTEIN-RELATED"/>
    <property type="match status" value="1"/>
</dbReference>
<gene>
    <name evidence="2" type="ORF">KKR89_14160</name>
</gene>
<keyword evidence="3" id="KW-1185">Reference proteome</keyword>
<dbReference type="RefSeq" id="WP_208195997.1">
    <property type="nucleotide sequence ID" value="NZ_CP076023.1"/>
</dbReference>
<dbReference type="PANTHER" id="PTHR35010:SF2">
    <property type="entry name" value="BLL4672 PROTEIN"/>
    <property type="match status" value="1"/>
</dbReference>
<dbReference type="InterPro" id="IPR001387">
    <property type="entry name" value="Cro/C1-type_HTH"/>
</dbReference>
<dbReference type="PROSITE" id="PS50943">
    <property type="entry name" value="HTH_CROC1"/>
    <property type="match status" value="1"/>
</dbReference>
<name>A0ABX8GHM8_9CELL</name>
<dbReference type="Gene3D" id="3.30.450.180">
    <property type="match status" value="1"/>
</dbReference>
<accession>A0ABX8GHM8</accession>
<organism evidence="2 3">
    <name type="scientific">Cellulomonas dongxiuzhuiae</name>
    <dbReference type="NCBI Taxonomy" id="2819979"/>
    <lineage>
        <taxon>Bacteria</taxon>
        <taxon>Bacillati</taxon>
        <taxon>Actinomycetota</taxon>
        <taxon>Actinomycetes</taxon>
        <taxon>Micrococcales</taxon>
        <taxon>Cellulomonadaceae</taxon>
        <taxon>Cellulomonas</taxon>
    </lineage>
</organism>
<reference evidence="2 3" key="1">
    <citation type="submission" date="2021-05" db="EMBL/GenBank/DDBJ databases">
        <title>Novel species in genus Cellulomonas.</title>
        <authorList>
            <person name="Zhang G."/>
        </authorList>
    </citation>
    <scope>NUCLEOTIDE SEQUENCE [LARGE SCALE GENOMIC DNA]</scope>
    <source>
        <strain evidence="3">zg-ZUI157</strain>
    </source>
</reference>
<dbReference type="SMART" id="SM00530">
    <property type="entry name" value="HTH_XRE"/>
    <property type="match status" value="1"/>
</dbReference>
<dbReference type="Gene3D" id="1.10.260.40">
    <property type="entry name" value="lambda repressor-like DNA-binding domains"/>
    <property type="match status" value="1"/>
</dbReference>
<dbReference type="EMBL" id="CP076023">
    <property type="protein sequence ID" value="QWC15430.1"/>
    <property type="molecule type" value="Genomic_DNA"/>
</dbReference>
<dbReference type="Proteomes" id="UP000679335">
    <property type="component" value="Chromosome"/>
</dbReference>
<proteinExistence type="predicted"/>
<sequence>MSETTNPLGTYLRARREQVTPQQVGLPGGGVRRTPGLRREEVAMLAGISADYYLRLERGRDRHPSVQVLEAIARVLQLDDAHRAHLLSLVTGSPRRRAPRVPQVPQDVQVLLDSLVQPAFVEGPYFDVLAANRLARALSPGLTPGRNQLRDLLLDPAEQASFPDWRSMTECYVASLRQSAGGAVDDPGLVRLTQELTAASAHFRDQWARHEVRGQRTTDLRLVHPDVGELTLRRARLGVDGAEGLRLVVYYPEPGTRDAEALALLASASLPVANAPHTRRTTA</sequence>
<evidence type="ECO:0000313" key="3">
    <source>
        <dbReference type="Proteomes" id="UP000679335"/>
    </source>
</evidence>
<evidence type="ECO:0000259" key="1">
    <source>
        <dbReference type="PROSITE" id="PS50943"/>
    </source>
</evidence>